<keyword evidence="3" id="KW-0808">Transferase</keyword>
<keyword evidence="1" id="KW-0812">Transmembrane</keyword>
<gene>
    <name evidence="3" type="ORF">IFO71_14180</name>
</gene>
<dbReference type="GO" id="GO:0016020">
    <property type="term" value="C:membrane"/>
    <property type="evidence" value="ECO:0007669"/>
    <property type="project" value="InterPro"/>
</dbReference>
<feature type="transmembrane region" description="Helical" evidence="1">
    <location>
        <begin position="144"/>
        <end position="164"/>
    </location>
</feature>
<dbReference type="PANTHER" id="PTHR34220:SF7">
    <property type="entry name" value="SENSOR HISTIDINE KINASE YPDA"/>
    <property type="match status" value="1"/>
</dbReference>
<keyword evidence="4" id="KW-1185">Reference proteome</keyword>
<dbReference type="InterPro" id="IPR050640">
    <property type="entry name" value="Bact_2-comp_sensor_kinase"/>
</dbReference>
<proteinExistence type="predicted"/>
<protein>
    <submittedName>
        <fullName evidence="3">Sensor histidine kinase</fullName>
    </submittedName>
</protein>
<dbReference type="PANTHER" id="PTHR34220">
    <property type="entry name" value="SENSOR HISTIDINE KINASE YPDA"/>
    <property type="match status" value="1"/>
</dbReference>
<keyword evidence="1" id="KW-1133">Transmembrane helix</keyword>
<organism evidence="3 4">
    <name type="scientific">Pseudomarimonas arenosa</name>
    <dbReference type="NCBI Taxonomy" id="2774145"/>
    <lineage>
        <taxon>Bacteria</taxon>
        <taxon>Pseudomonadati</taxon>
        <taxon>Pseudomonadota</taxon>
        <taxon>Gammaproteobacteria</taxon>
        <taxon>Lysobacterales</taxon>
        <taxon>Lysobacteraceae</taxon>
        <taxon>Pseudomarimonas</taxon>
    </lineage>
</organism>
<evidence type="ECO:0000259" key="2">
    <source>
        <dbReference type="Pfam" id="PF06580"/>
    </source>
</evidence>
<evidence type="ECO:0000313" key="3">
    <source>
        <dbReference type="EMBL" id="MBD8526885.1"/>
    </source>
</evidence>
<evidence type="ECO:0000256" key="1">
    <source>
        <dbReference type="SAM" id="Phobius"/>
    </source>
</evidence>
<feature type="transmembrane region" description="Helical" evidence="1">
    <location>
        <begin position="120"/>
        <end position="138"/>
    </location>
</feature>
<sequence length="441" mass="49418">MSSRFLSTSASTEAAQPGKVDSGKLWLAIEYLRRSWPIWLTMVFGLWVAISSYHWVERCDCPAFLAYPGQGLLAGLAALYLALGYLLLAVMLWAALMTARADSATRRRWWFGMAAAIHRHNIAISIAIAVLLLPIFAHSHTIRLINNLSIALAFGLLLFHIVLLMRWKLAASGQALTWSGQKIYILYGVGILLLIASIPTVDDRDPLGSQFQLQVLCALLGLHLVVSWTLAQRRAVKQLESERIATELAMLKTQINPHFLFNTLNNLYGLTKEHSPAAPELILRLSALLRHSVYQGARQRVALDDEISYLKDYIALQQIRYAKQVQVRFEIEQDRDDYAIAPLLLIVLLENAYKHGVEPQPGEAELNLNLSVLNGQLSFELENNYDPTKVIDPVASGMGLRNLSRRLELEYPNRHRLEHGVLGQRYRTSLQLGLDAPAASA</sequence>
<accession>A0AAW3ZPM8</accession>
<comment type="caution">
    <text evidence="3">The sequence shown here is derived from an EMBL/GenBank/DDBJ whole genome shotgun (WGS) entry which is preliminary data.</text>
</comment>
<dbReference type="RefSeq" id="WP_192030307.1">
    <property type="nucleotide sequence ID" value="NZ_JACYTR010000034.1"/>
</dbReference>
<feature type="transmembrane region" description="Helical" evidence="1">
    <location>
        <begin position="213"/>
        <end position="231"/>
    </location>
</feature>
<dbReference type="InterPro" id="IPR010559">
    <property type="entry name" value="Sig_transdc_His_kin_internal"/>
</dbReference>
<feature type="transmembrane region" description="Helical" evidence="1">
    <location>
        <begin position="76"/>
        <end position="99"/>
    </location>
</feature>
<dbReference type="Proteomes" id="UP000613768">
    <property type="component" value="Unassembled WGS sequence"/>
</dbReference>
<feature type="transmembrane region" description="Helical" evidence="1">
    <location>
        <begin position="36"/>
        <end position="56"/>
    </location>
</feature>
<reference evidence="3 4" key="1">
    <citation type="submission" date="2020-09" db="EMBL/GenBank/DDBJ databases">
        <title>Pseudoxanthomonas sp. CAU 1598 isolated from sand of Yaerae Beach.</title>
        <authorList>
            <person name="Kim W."/>
        </authorList>
    </citation>
    <scope>NUCLEOTIDE SEQUENCE [LARGE SCALE GENOMIC DNA]</scope>
    <source>
        <strain evidence="3 4">CAU 1598</strain>
    </source>
</reference>
<dbReference type="GO" id="GO:0000155">
    <property type="term" value="F:phosphorelay sensor kinase activity"/>
    <property type="evidence" value="ECO:0007669"/>
    <property type="project" value="InterPro"/>
</dbReference>
<feature type="domain" description="Signal transduction histidine kinase internal region" evidence="2">
    <location>
        <begin position="247"/>
        <end position="324"/>
    </location>
</feature>
<feature type="transmembrane region" description="Helical" evidence="1">
    <location>
        <begin position="184"/>
        <end position="201"/>
    </location>
</feature>
<name>A0AAW3ZPM8_9GAMM</name>
<evidence type="ECO:0000313" key="4">
    <source>
        <dbReference type="Proteomes" id="UP000613768"/>
    </source>
</evidence>
<dbReference type="EMBL" id="JACYTR010000034">
    <property type="protein sequence ID" value="MBD8526885.1"/>
    <property type="molecule type" value="Genomic_DNA"/>
</dbReference>
<dbReference type="AlphaFoldDB" id="A0AAW3ZPM8"/>
<keyword evidence="1" id="KW-0472">Membrane</keyword>
<dbReference type="Pfam" id="PF06580">
    <property type="entry name" value="His_kinase"/>
    <property type="match status" value="1"/>
</dbReference>
<keyword evidence="3" id="KW-0418">Kinase</keyword>